<evidence type="ECO:0000313" key="1">
    <source>
        <dbReference type="EMBL" id="KAH7988828.1"/>
    </source>
</evidence>
<name>A0ACB8E947_9SAUR</name>
<gene>
    <name evidence="1" type="ORF">K3G42_022629</name>
</gene>
<sequence length="85" mass="9677">MEYNKKHEEVVISTLQVQVDDVKNVMSQNIEKVLDREERLTELADRSSDLETAVLLDLNIAVVMASEVKEQDKAQHSINLILSPE</sequence>
<dbReference type="EMBL" id="CM037623">
    <property type="protein sequence ID" value="KAH7988828.1"/>
    <property type="molecule type" value="Genomic_DNA"/>
</dbReference>
<keyword evidence="2" id="KW-1185">Reference proteome</keyword>
<protein>
    <submittedName>
        <fullName evidence="1">Uncharacterized protein</fullName>
    </submittedName>
</protein>
<reference evidence="1" key="1">
    <citation type="submission" date="2021-08" db="EMBL/GenBank/DDBJ databases">
        <title>The first chromosome-level gecko genome reveals the dynamic sex chromosomes of Neotropical dwarf geckos (Sphaerodactylidae: Sphaerodactylus).</title>
        <authorList>
            <person name="Pinto B.J."/>
            <person name="Keating S.E."/>
            <person name="Gamble T."/>
        </authorList>
    </citation>
    <scope>NUCLEOTIDE SEQUENCE</scope>
    <source>
        <strain evidence="1">TG3544</strain>
    </source>
</reference>
<comment type="caution">
    <text evidence="1">The sequence shown here is derived from an EMBL/GenBank/DDBJ whole genome shotgun (WGS) entry which is preliminary data.</text>
</comment>
<organism evidence="1 2">
    <name type="scientific">Sphaerodactylus townsendi</name>
    <dbReference type="NCBI Taxonomy" id="933632"/>
    <lineage>
        <taxon>Eukaryota</taxon>
        <taxon>Metazoa</taxon>
        <taxon>Chordata</taxon>
        <taxon>Craniata</taxon>
        <taxon>Vertebrata</taxon>
        <taxon>Euteleostomi</taxon>
        <taxon>Lepidosauria</taxon>
        <taxon>Squamata</taxon>
        <taxon>Bifurcata</taxon>
        <taxon>Gekkota</taxon>
        <taxon>Sphaerodactylidae</taxon>
        <taxon>Sphaerodactylus</taxon>
    </lineage>
</organism>
<proteinExistence type="predicted"/>
<evidence type="ECO:0000313" key="2">
    <source>
        <dbReference type="Proteomes" id="UP000827872"/>
    </source>
</evidence>
<dbReference type="Proteomes" id="UP000827872">
    <property type="component" value="Linkage Group LG10"/>
</dbReference>
<accession>A0ACB8E947</accession>